<evidence type="ECO:0000256" key="2">
    <source>
        <dbReference type="ARBA" id="ARBA00005540"/>
    </source>
</evidence>
<feature type="transmembrane region" description="Helical" evidence="9">
    <location>
        <begin position="143"/>
        <end position="170"/>
    </location>
</feature>
<comment type="function">
    <text evidence="8">Probably a riboflavin-binding protein that interacts with the energy-coupling factor (ECF) ABC-transporter complex.</text>
</comment>
<dbReference type="InterPro" id="IPR025720">
    <property type="entry name" value="RibU"/>
</dbReference>
<name>A0A926DYI5_9FIRM</name>
<dbReference type="AlphaFoldDB" id="A0A926DYI5"/>
<sequence>MNVSASTKKLTRLAMLAALSVVLLLAVRIPFPPAPFLEYDPADVPLFISAFAYGPVEALILTLVVAVLQGTTVSAGSGIIGILMHFLATGGYVLVAGSIYRRNKSFKTAILALGVGTLTMTLLMVAMNLIFTPIFMGTPVDAVVEMLVPVIIPFNLMKAGVNSVFTFLLYKTTGKLLNV</sequence>
<dbReference type="PIRSF" id="PIRSF037778">
    <property type="entry name" value="UCP037778_transp_RibU"/>
    <property type="match status" value="1"/>
</dbReference>
<evidence type="ECO:0000256" key="3">
    <source>
        <dbReference type="ARBA" id="ARBA00022448"/>
    </source>
</evidence>
<dbReference type="PANTHER" id="PTHR38438:SF1">
    <property type="entry name" value="RIBOFLAVIN TRANSPORTER RIBU"/>
    <property type="match status" value="1"/>
</dbReference>
<dbReference type="Proteomes" id="UP000653127">
    <property type="component" value="Unassembled WGS sequence"/>
</dbReference>
<organism evidence="10 11">
    <name type="scientific">Ligaoa zhengdingensis</name>
    <dbReference type="NCBI Taxonomy" id="2763658"/>
    <lineage>
        <taxon>Bacteria</taxon>
        <taxon>Bacillati</taxon>
        <taxon>Bacillota</taxon>
        <taxon>Clostridia</taxon>
        <taxon>Eubacteriales</taxon>
        <taxon>Oscillospiraceae</taxon>
        <taxon>Ligaoa</taxon>
    </lineage>
</organism>
<evidence type="ECO:0000313" key="10">
    <source>
        <dbReference type="EMBL" id="MBC8545949.1"/>
    </source>
</evidence>
<evidence type="ECO:0000256" key="1">
    <source>
        <dbReference type="ARBA" id="ARBA00004651"/>
    </source>
</evidence>
<evidence type="ECO:0000256" key="6">
    <source>
        <dbReference type="ARBA" id="ARBA00022989"/>
    </source>
</evidence>
<keyword evidence="6 9" id="KW-1133">Transmembrane helix</keyword>
<dbReference type="EMBL" id="JACRST010000002">
    <property type="protein sequence ID" value="MBC8545949.1"/>
    <property type="molecule type" value="Genomic_DNA"/>
</dbReference>
<evidence type="ECO:0000256" key="4">
    <source>
        <dbReference type="ARBA" id="ARBA00022475"/>
    </source>
</evidence>
<dbReference type="PANTHER" id="PTHR38438">
    <property type="entry name" value="RIBOFLAVIN TRANSPORTER RIBU"/>
    <property type="match status" value="1"/>
</dbReference>
<comment type="caution">
    <text evidence="10">The sequence shown here is derived from an EMBL/GenBank/DDBJ whole genome shotgun (WGS) entry which is preliminary data.</text>
</comment>
<proteinExistence type="inferred from homology"/>
<dbReference type="InterPro" id="IPR024529">
    <property type="entry name" value="ECF_trnsprt_substrate-spec"/>
</dbReference>
<keyword evidence="5 9" id="KW-0812">Transmembrane</keyword>
<comment type="subcellular location">
    <subcellularLocation>
        <location evidence="1">Cell membrane</location>
        <topology evidence="1">Multi-pass membrane protein</topology>
    </subcellularLocation>
</comment>
<dbReference type="RefSeq" id="WP_249282097.1">
    <property type="nucleotide sequence ID" value="NZ_JACRST010000002.1"/>
</dbReference>
<accession>A0A926DYI5</accession>
<keyword evidence="4 8" id="KW-1003">Cell membrane</keyword>
<evidence type="ECO:0000256" key="8">
    <source>
        <dbReference type="PIRNR" id="PIRNR037778"/>
    </source>
</evidence>
<protein>
    <recommendedName>
        <fullName evidence="8">Riboflavin transporter</fullName>
    </recommendedName>
</protein>
<dbReference type="GO" id="GO:0005886">
    <property type="term" value="C:plasma membrane"/>
    <property type="evidence" value="ECO:0007669"/>
    <property type="project" value="UniProtKB-SubCell"/>
</dbReference>
<gene>
    <name evidence="10" type="ORF">H8711_03210</name>
</gene>
<evidence type="ECO:0000256" key="9">
    <source>
        <dbReference type="SAM" id="Phobius"/>
    </source>
</evidence>
<keyword evidence="11" id="KW-1185">Reference proteome</keyword>
<keyword evidence="3 8" id="KW-0813">Transport</keyword>
<dbReference type="Pfam" id="PF12822">
    <property type="entry name" value="ECF_trnsprt"/>
    <property type="match status" value="1"/>
</dbReference>
<feature type="transmembrane region" description="Helical" evidence="9">
    <location>
        <begin position="106"/>
        <end position="131"/>
    </location>
</feature>
<evidence type="ECO:0000256" key="5">
    <source>
        <dbReference type="ARBA" id="ARBA00022692"/>
    </source>
</evidence>
<evidence type="ECO:0000313" key="11">
    <source>
        <dbReference type="Proteomes" id="UP000653127"/>
    </source>
</evidence>
<keyword evidence="7 8" id="KW-0472">Membrane</keyword>
<dbReference type="Gene3D" id="1.10.1760.20">
    <property type="match status" value="1"/>
</dbReference>
<dbReference type="GO" id="GO:0032217">
    <property type="term" value="F:riboflavin transmembrane transporter activity"/>
    <property type="evidence" value="ECO:0007669"/>
    <property type="project" value="UniProtKB-UniRule"/>
</dbReference>
<evidence type="ECO:0000256" key="7">
    <source>
        <dbReference type="ARBA" id="ARBA00023136"/>
    </source>
</evidence>
<reference evidence="10" key="1">
    <citation type="submission" date="2020-08" db="EMBL/GenBank/DDBJ databases">
        <title>Genome public.</title>
        <authorList>
            <person name="Liu C."/>
            <person name="Sun Q."/>
        </authorList>
    </citation>
    <scope>NUCLEOTIDE SEQUENCE</scope>
    <source>
        <strain evidence="10">NSJ-31</strain>
    </source>
</reference>
<feature type="transmembrane region" description="Helical" evidence="9">
    <location>
        <begin position="44"/>
        <end position="68"/>
    </location>
</feature>
<comment type="similarity">
    <text evidence="2 8">Belongs to the prokaryotic riboflavin transporter (P-RFT) (TC 2.A.87) family.</text>
</comment>
<feature type="transmembrane region" description="Helical" evidence="9">
    <location>
        <begin position="80"/>
        <end position="100"/>
    </location>
</feature>